<dbReference type="InterPro" id="IPR009057">
    <property type="entry name" value="Homeodomain-like_sf"/>
</dbReference>
<gene>
    <name evidence="4" type="ORF">NM203_24320</name>
</gene>
<dbReference type="InterPro" id="IPR050624">
    <property type="entry name" value="HTH-type_Tx_Regulator"/>
</dbReference>
<protein>
    <submittedName>
        <fullName evidence="4">TetR/AcrR family transcriptional regulator</fullName>
    </submittedName>
</protein>
<evidence type="ECO:0000259" key="3">
    <source>
        <dbReference type="PROSITE" id="PS50977"/>
    </source>
</evidence>
<dbReference type="EMBL" id="JANDBD010000011">
    <property type="protein sequence ID" value="MCP9275318.1"/>
    <property type="molecule type" value="Genomic_DNA"/>
</dbReference>
<organism evidence="4 5">
    <name type="scientific">Mycolicibacterium arenosum</name>
    <dbReference type="NCBI Taxonomy" id="2952157"/>
    <lineage>
        <taxon>Bacteria</taxon>
        <taxon>Bacillati</taxon>
        <taxon>Actinomycetota</taxon>
        <taxon>Actinomycetes</taxon>
        <taxon>Mycobacteriales</taxon>
        <taxon>Mycobacteriaceae</taxon>
        <taxon>Mycolicibacterium</taxon>
    </lineage>
</organism>
<feature type="DNA-binding region" description="H-T-H motif" evidence="2">
    <location>
        <begin position="40"/>
        <end position="59"/>
    </location>
</feature>
<evidence type="ECO:0000256" key="1">
    <source>
        <dbReference type="ARBA" id="ARBA00023125"/>
    </source>
</evidence>
<sequence>MSSPTRWAGVPLSDRRAERRVLLVAAAFELLGTDGVAAVTVRAVCREAKLNSRYFYECFATTDDLLGAVYDHVVGELADVVVEASEAAGERRDRRTRAGIRAVLAFTSADPRRGRVLFTEARSHPVLAERLTMIQRALYRAAIEEDDRRFPDADPLSNMVGAALFTGAMTELVVQWLAGALGDDVDVVTDFALERVLAF</sequence>
<dbReference type="PROSITE" id="PS50977">
    <property type="entry name" value="HTH_TETR_2"/>
    <property type="match status" value="1"/>
</dbReference>
<reference evidence="4 5" key="1">
    <citation type="submission" date="2022-06" db="EMBL/GenBank/DDBJ databases">
        <title>Mycolicibacterium sp. CAU 1645 isolated from seawater.</title>
        <authorList>
            <person name="Kim W."/>
        </authorList>
    </citation>
    <scope>NUCLEOTIDE SEQUENCE [LARGE SCALE GENOMIC DNA]</scope>
    <source>
        <strain evidence="4 5">CAU 1645</strain>
    </source>
</reference>
<dbReference type="Proteomes" id="UP001651690">
    <property type="component" value="Unassembled WGS sequence"/>
</dbReference>
<comment type="caution">
    <text evidence="4">The sequence shown here is derived from an EMBL/GenBank/DDBJ whole genome shotgun (WGS) entry which is preliminary data.</text>
</comment>
<name>A0ABT1M820_9MYCO</name>
<dbReference type="Gene3D" id="1.10.357.10">
    <property type="entry name" value="Tetracycline Repressor, domain 2"/>
    <property type="match status" value="1"/>
</dbReference>
<dbReference type="InterPro" id="IPR001647">
    <property type="entry name" value="HTH_TetR"/>
</dbReference>
<dbReference type="PANTHER" id="PTHR43479">
    <property type="entry name" value="ACREF/ENVCD OPERON REPRESSOR-RELATED"/>
    <property type="match status" value="1"/>
</dbReference>
<dbReference type="PANTHER" id="PTHR43479:SF11">
    <property type="entry name" value="ACREF_ENVCD OPERON REPRESSOR-RELATED"/>
    <property type="match status" value="1"/>
</dbReference>
<evidence type="ECO:0000313" key="5">
    <source>
        <dbReference type="Proteomes" id="UP001651690"/>
    </source>
</evidence>
<evidence type="ECO:0000313" key="4">
    <source>
        <dbReference type="EMBL" id="MCP9275318.1"/>
    </source>
</evidence>
<dbReference type="RefSeq" id="WP_255063139.1">
    <property type="nucleotide sequence ID" value="NZ_JANDBD010000011.1"/>
</dbReference>
<feature type="domain" description="HTH tetR-type" evidence="3">
    <location>
        <begin position="17"/>
        <end position="77"/>
    </location>
</feature>
<proteinExistence type="predicted"/>
<dbReference type="SUPFAM" id="SSF46689">
    <property type="entry name" value="Homeodomain-like"/>
    <property type="match status" value="1"/>
</dbReference>
<evidence type="ECO:0000256" key="2">
    <source>
        <dbReference type="PROSITE-ProRule" id="PRU00335"/>
    </source>
</evidence>
<accession>A0ABT1M820</accession>
<dbReference type="Pfam" id="PF00440">
    <property type="entry name" value="TetR_N"/>
    <property type="match status" value="1"/>
</dbReference>
<keyword evidence="5" id="KW-1185">Reference proteome</keyword>
<keyword evidence="1 2" id="KW-0238">DNA-binding</keyword>